<evidence type="ECO:0008006" key="4">
    <source>
        <dbReference type="Google" id="ProtNLM"/>
    </source>
</evidence>
<accession>A0AAD4I160</accession>
<feature type="compositionally biased region" description="Polar residues" evidence="1">
    <location>
        <begin position="557"/>
        <end position="569"/>
    </location>
</feature>
<dbReference type="AlphaFoldDB" id="A0AAD4I160"/>
<feature type="region of interest" description="Disordered" evidence="1">
    <location>
        <begin position="503"/>
        <end position="594"/>
    </location>
</feature>
<proteinExistence type="predicted"/>
<name>A0AAD4I160_9PEZI</name>
<gene>
    <name evidence="2" type="ORF">NEMBOFW57_006327</name>
</gene>
<protein>
    <recommendedName>
        <fullName evidence="4">Protein kinase domain-containing protein</fullName>
    </recommendedName>
</protein>
<comment type="caution">
    <text evidence="2">The sequence shown here is derived from an EMBL/GenBank/DDBJ whole genome shotgun (WGS) entry which is preliminary data.</text>
</comment>
<dbReference type="SUPFAM" id="SSF56112">
    <property type="entry name" value="Protein kinase-like (PK-like)"/>
    <property type="match status" value="1"/>
</dbReference>
<evidence type="ECO:0000313" key="2">
    <source>
        <dbReference type="EMBL" id="KAG7289950.1"/>
    </source>
</evidence>
<feature type="compositionally biased region" description="Low complexity" evidence="1">
    <location>
        <begin position="506"/>
        <end position="523"/>
    </location>
</feature>
<dbReference type="Gene3D" id="1.10.510.10">
    <property type="entry name" value="Transferase(Phosphotransferase) domain 1"/>
    <property type="match status" value="1"/>
</dbReference>
<evidence type="ECO:0000256" key="1">
    <source>
        <dbReference type="SAM" id="MobiDB-lite"/>
    </source>
</evidence>
<reference evidence="2" key="1">
    <citation type="submission" date="2023-02" db="EMBL/GenBank/DDBJ databases">
        <authorList>
            <person name="Palmer J.M."/>
        </authorList>
    </citation>
    <scope>NUCLEOTIDE SEQUENCE</scope>
    <source>
        <strain evidence="2">FW57</strain>
    </source>
</reference>
<organism evidence="2 3">
    <name type="scientific">Staphylotrichum longicolle</name>
    <dbReference type="NCBI Taxonomy" id="669026"/>
    <lineage>
        <taxon>Eukaryota</taxon>
        <taxon>Fungi</taxon>
        <taxon>Dikarya</taxon>
        <taxon>Ascomycota</taxon>
        <taxon>Pezizomycotina</taxon>
        <taxon>Sordariomycetes</taxon>
        <taxon>Sordariomycetidae</taxon>
        <taxon>Sordariales</taxon>
        <taxon>Chaetomiaceae</taxon>
        <taxon>Staphylotrichum</taxon>
    </lineage>
</organism>
<sequence>MSSVPSFKYFHHTLVFYPLQNPEIASRRHLREDENHESSRYLRQRSNGFIFLRWLQNSPKTPDAVVGLFASVDRPQELVVIKKLTALIRPHFAADALHPMAAEIEQCTLSNADPLVQRQLPLFHDNMGPMPFPKMYAFQVHNTGVGAEGEDDGAPRLQGADVTLFYKYYSGGSLRDFWQAYRDAGRRVPEGFIWHFISQVCRALSWMHTGNVPSREYNLFNQNDIGKLGVTVNRAEKAAGWEALCHLDMHMGNIWLHYPSDEEKKADPRLEQFTDALPQIIIGDFGFSMQAQNDRVDFFWHEENPGVPEPETMRDKADLASHLWHLLKLQVSDDERMDYVTNKVFKTVPYDGADMYDLNQWMPNNYSRNLGICWDALRKLRSLDASHQFFENMPKTTKEDWARLPLNDFVYGTMIAMADLYLDRYVGSGQEESVQWTQPRSPCMPYHSVWRNPKQHRWDWARVDGHLSRARETKFTAYRRECVKTRQAHIIGAGTPERELDQVEFGPSQSGQPAGSAASAQSSLVGSGPRSTLPDYEDSINEDAAADDQVQARRATVQPQRVEFTSPTGSIEDRKRERHHQRVYAQKCRERGLV</sequence>
<feature type="compositionally biased region" description="Acidic residues" evidence="1">
    <location>
        <begin position="535"/>
        <end position="546"/>
    </location>
</feature>
<evidence type="ECO:0000313" key="3">
    <source>
        <dbReference type="Proteomes" id="UP001197093"/>
    </source>
</evidence>
<dbReference type="EMBL" id="JAHCVI010000002">
    <property type="protein sequence ID" value="KAG7289950.1"/>
    <property type="molecule type" value="Genomic_DNA"/>
</dbReference>
<keyword evidence="3" id="KW-1185">Reference proteome</keyword>
<dbReference type="Proteomes" id="UP001197093">
    <property type="component" value="Unassembled WGS sequence"/>
</dbReference>
<dbReference type="InterPro" id="IPR011009">
    <property type="entry name" value="Kinase-like_dom_sf"/>
</dbReference>